<gene>
    <name evidence="1" type="ORF">CEXT_654661</name>
</gene>
<evidence type="ECO:0000313" key="1">
    <source>
        <dbReference type="EMBL" id="GIX96664.1"/>
    </source>
</evidence>
<accession>A0AAV4PJ46</accession>
<name>A0AAV4PJ46_CAEEX</name>
<sequence length="231" mass="25721">MSLRPPFNFLPFRMAACKEGAGGDVWNVILFRKRSFRACSGNEDGRLSCPKTGRFAITEGEGQGGGTPLITRAIRLHLEDGFHRSVERAHAQLQGGLERFRYLNKGGAALSLSISGMRPAEYSIGFLSKEIFVRKPGSDDEQTSMLIPKVESMKIPTVEDIYFTIFSIARHFLMDAYNESYATSIFSLRQPNPPTTSRYTDGGCMKPLMSPSLLGDHSLKNFPSEHFCHFA</sequence>
<organism evidence="1 2">
    <name type="scientific">Caerostris extrusa</name>
    <name type="common">Bark spider</name>
    <name type="synonym">Caerostris bankana</name>
    <dbReference type="NCBI Taxonomy" id="172846"/>
    <lineage>
        <taxon>Eukaryota</taxon>
        <taxon>Metazoa</taxon>
        <taxon>Ecdysozoa</taxon>
        <taxon>Arthropoda</taxon>
        <taxon>Chelicerata</taxon>
        <taxon>Arachnida</taxon>
        <taxon>Araneae</taxon>
        <taxon>Araneomorphae</taxon>
        <taxon>Entelegynae</taxon>
        <taxon>Araneoidea</taxon>
        <taxon>Araneidae</taxon>
        <taxon>Caerostris</taxon>
    </lineage>
</organism>
<dbReference type="Proteomes" id="UP001054945">
    <property type="component" value="Unassembled WGS sequence"/>
</dbReference>
<keyword evidence="2" id="KW-1185">Reference proteome</keyword>
<evidence type="ECO:0000313" key="2">
    <source>
        <dbReference type="Proteomes" id="UP001054945"/>
    </source>
</evidence>
<protein>
    <submittedName>
        <fullName evidence="1">Uncharacterized protein</fullName>
    </submittedName>
</protein>
<comment type="caution">
    <text evidence="1">The sequence shown here is derived from an EMBL/GenBank/DDBJ whole genome shotgun (WGS) entry which is preliminary data.</text>
</comment>
<dbReference type="AlphaFoldDB" id="A0AAV4PJ46"/>
<dbReference type="EMBL" id="BPLR01004674">
    <property type="protein sequence ID" value="GIX96664.1"/>
    <property type="molecule type" value="Genomic_DNA"/>
</dbReference>
<reference evidence="1 2" key="1">
    <citation type="submission" date="2021-06" db="EMBL/GenBank/DDBJ databases">
        <title>Caerostris extrusa draft genome.</title>
        <authorList>
            <person name="Kono N."/>
            <person name="Arakawa K."/>
        </authorList>
    </citation>
    <scope>NUCLEOTIDE SEQUENCE [LARGE SCALE GENOMIC DNA]</scope>
</reference>
<proteinExistence type="predicted"/>